<organism evidence="1 2">
    <name type="scientific">Streptomyces hirsutus</name>
    <dbReference type="NCBI Taxonomy" id="35620"/>
    <lineage>
        <taxon>Bacteria</taxon>
        <taxon>Bacillati</taxon>
        <taxon>Actinomycetota</taxon>
        <taxon>Actinomycetes</taxon>
        <taxon>Kitasatosporales</taxon>
        <taxon>Streptomycetaceae</taxon>
        <taxon>Streptomyces</taxon>
    </lineage>
</organism>
<dbReference type="EMBL" id="CP109134">
    <property type="protein sequence ID" value="WSD10423.1"/>
    <property type="molecule type" value="Genomic_DNA"/>
</dbReference>
<sequence length="289" mass="31968">MDDEQLLTAVAETLWPDLRDLACREHGHAPGHVCLPISGRADLGNLVETLSGRYGEPSAGADRLPPLPLSGQVDWRYAWPFSNRWVAFGRTGQGEDAGPALMIALRSTPVAEQLPAEASWLERLVAVTGWVPRAAGQVDWAAVESRLGTPLPSDYKALVETFGDGMFDGFHCVSMPDDLIKNAESAARLGRALWEPHPPFPASGGLVPWMSNEHEQWFHWITEGSDPDRWPVYVTGAEPEAGDRFDCTATEYLFRHLTDPQHPIPMPVDFRAHWFMDCSGNVELDTAME</sequence>
<keyword evidence="2" id="KW-1185">Reference proteome</keyword>
<evidence type="ECO:0000313" key="2">
    <source>
        <dbReference type="Proteomes" id="UP001335325"/>
    </source>
</evidence>
<dbReference type="GeneID" id="91547900"/>
<dbReference type="RefSeq" id="WP_326756129.1">
    <property type="nucleotide sequence ID" value="NZ_CP109134.1"/>
</dbReference>
<dbReference type="SUPFAM" id="SSF160631">
    <property type="entry name" value="SMI1/KNR4-like"/>
    <property type="match status" value="1"/>
</dbReference>
<gene>
    <name evidence="1" type="ORF">OIE73_35025</name>
</gene>
<name>A0ABZ1GW15_9ACTN</name>
<proteinExistence type="predicted"/>
<evidence type="ECO:0000313" key="1">
    <source>
        <dbReference type="EMBL" id="WSD10423.1"/>
    </source>
</evidence>
<dbReference type="InterPro" id="IPR037883">
    <property type="entry name" value="Knr4/Smi1-like_sf"/>
</dbReference>
<dbReference type="Gene3D" id="3.40.1580.10">
    <property type="entry name" value="SMI1/KNR4-like"/>
    <property type="match status" value="1"/>
</dbReference>
<reference evidence="1 2" key="1">
    <citation type="submission" date="2022-10" db="EMBL/GenBank/DDBJ databases">
        <title>The complete genomes of actinobacterial strains from the NBC collection.</title>
        <authorList>
            <person name="Joergensen T.S."/>
            <person name="Alvarez Arevalo M."/>
            <person name="Sterndorff E.B."/>
            <person name="Faurdal D."/>
            <person name="Vuksanovic O."/>
            <person name="Mourched A.-S."/>
            <person name="Charusanti P."/>
            <person name="Shaw S."/>
            <person name="Blin K."/>
            <person name="Weber T."/>
        </authorList>
    </citation>
    <scope>NUCLEOTIDE SEQUENCE [LARGE SCALE GENOMIC DNA]</scope>
    <source>
        <strain evidence="1 2">NBC 01753</strain>
    </source>
</reference>
<protein>
    <submittedName>
        <fullName evidence="1">SMI1/KNR4 family protein</fullName>
    </submittedName>
</protein>
<accession>A0ABZ1GW15</accession>
<dbReference type="Proteomes" id="UP001335325">
    <property type="component" value="Chromosome"/>
</dbReference>